<dbReference type="AlphaFoldDB" id="A0A2V1IQD8"/>
<organism evidence="2 3">
    <name type="scientific">Duncaniella muris</name>
    <dbReference type="NCBI Taxonomy" id="2094150"/>
    <lineage>
        <taxon>Bacteria</taxon>
        <taxon>Pseudomonadati</taxon>
        <taxon>Bacteroidota</taxon>
        <taxon>Bacteroidia</taxon>
        <taxon>Bacteroidales</taxon>
        <taxon>Muribaculaceae</taxon>
        <taxon>Duncaniella</taxon>
    </lineage>
</organism>
<keyword evidence="1" id="KW-0472">Membrane</keyword>
<evidence type="ECO:0000256" key="1">
    <source>
        <dbReference type="SAM" id="Phobius"/>
    </source>
</evidence>
<dbReference type="RefSeq" id="WP_107032010.1">
    <property type="nucleotide sequence ID" value="NZ_CAOLYA010000008.1"/>
</dbReference>
<evidence type="ECO:0000313" key="2">
    <source>
        <dbReference type="EMBL" id="PWB02736.1"/>
    </source>
</evidence>
<accession>A0A2V1IQD8</accession>
<name>A0A2V1IQD8_9BACT</name>
<evidence type="ECO:0000313" key="3">
    <source>
        <dbReference type="Proteomes" id="UP000244905"/>
    </source>
</evidence>
<comment type="caution">
    <text evidence="2">The sequence shown here is derived from an EMBL/GenBank/DDBJ whole genome shotgun (WGS) entry which is preliminary data.</text>
</comment>
<keyword evidence="1" id="KW-0812">Transmembrane</keyword>
<dbReference type="GeneID" id="82525860"/>
<feature type="transmembrane region" description="Helical" evidence="1">
    <location>
        <begin position="6"/>
        <end position="28"/>
    </location>
</feature>
<keyword evidence="3" id="KW-1185">Reference proteome</keyword>
<protein>
    <recommendedName>
        <fullName evidence="4">Membrane or secreted protein</fullName>
    </recommendedName>
</protein>
<sequence>MKTLFITVILAVVLIGIAIVALGVKVLFVKGGRFPSGHAHDLPELRRRGIGCAHGGADRKQKR</sequence>
<keyword evidence="1" id="KW-1133">Transmembrane helix</keyword>
<dbReference type="EMBL" id="PUEC01000010">
    <property type="protein sequence ID" value="PWB02736.1"/>
    <property type="molecule type" value="Genomic_DNA"/>
</dbReference>
<reference evidence="3" key="1">
    <citation type="submission" date="2018-02" db="EMBL/GenBank/DDBJ databases">
        <authorList>
            <person name="Clavel T."/>
            <person name="Strowig T."/>
        </authorList>
    </citation>
    <scope>NUCLEOTIDE SEQUENCE [LARGE SCALE GENOMIC DNA]</scope>
    <source>
        <strain evidence="3">DSM 103720</strain>
    </source>
</reference>
<dbReference type="Proteomes" id="UP000244905">
    <property type="component" value="Unassembled WGS sequence"/>
</dbReference>
<evidence type="ECO:0008006" key="4">
    <source>
        <dbReference type="Google" id="ProtNLM"/>
    </source>
</evidence>
<proteinExistence type="predicted"/>
<gene>
    <name evidence="2" type="ORF">C5O23_05825</name>
</gene>